<evidence type="ECO:0000313" key="2">
    <source>
        <dbReference type="EMBL" id="SNY36959.1"/>
    </source>
</evidence>
<keyword evidence="3" id="KW-1185">Reference proteome</keyword>
<evidence type="ECO:0000256" key="1">
    <source>
        <dbReference type="SAM" id="Phobius"/>
    </source>
</evidence>
<keyword evidence="1" id="KW-0472">Membrane</keyword>
<evidence type="ECO:0000313" key="3">
    <source>
        <dbReference type="Proteomes" id="UP000219612"/>
    </source>
</evidence>
<accession>A0A285HMJ0</accession>
<keyword evidence="1" id="KW-0812">Transmembrane</keyword>
<sequence length="266" mass="29891">MWVGAWRPRGLVALAGALFVLAVGAAVAGIVLLRGAPSSASTSFEIGKWLLQLGTVLAGTGFITAVLRQAEVTRAKREAWTTMLQDLAVGQDAVEGATMRLISDATAETYADLIEKCRELRTLLRRIMALPEAYQHDSELRRQLHRMRVYLKPLILEYERHYLRVVRQHRLDEMILEARLQESVKDSRRRAVPTLPAPLGQPLGVGRLLSDGREFPALATLRGDFNRDEIEFFPHSEIDEAYERVKALLRRHIGMKGRRPAAIPKP</sequence>
<dbReference type="Proteomes" id="UP000219612">
    <property type="component" value="Unassembled WGS sequence"/>
</dbReference>
<name>A0A285HMJ0_9ACTN</name>
<dbReference type="AlphaFoldDB" id="A0A285HMJ0"/>
<keyword evidence="1" id="KW-1133">Transmembrane helix</keyword>
<gene>
    <name evidence="2" type="ORF">SAMN05421748_10519</name>
</gene>
<feature type="transmembrane region" description="Helical" evidence="1">
    <location>
        <begin position="49"/>
        <end position="67"/>
    </location>
</feature>
<organism evidence="2 3">
    <name type="scientific">Paractinoplanes atraurantiacus</name>
    <dbReference type="NCBI Taxonomy" id="1036182"/>
    <lineage>
        <taxon>Bacteria</taxon>
        <taxon>Bacillati</taxon>
        <taxon>Actinomycetota</taxon>
        <taxon>Actinomycetes</taxon>
        <taxon>Micromonosporales</taxon>
        <taxon>Micromonosporaceae</taxon>
        <taxon>Paractinoplanes</taxon>
    </lineage>
</organism>
<dbReference type="EMBL" id="OBDY01000005">
    <property type="protein sequence ID" value="SNY36959.1"/>
    <property type="molecule type" value="Genomic_DNA"/>
</dbReference>
<protein>
    <submittedName>
        <fullName evidence="2">Uncharacterized protein</fullName>
    </submittedName>
</protein>
<reference evidence="2 3" key="1">
    <citation type="submission" date="2017-09" db="EMBL/GenBank/DDBJ databases">
        <authorList>
            <person name="Ehlers B."/>
            <person name="Leendertz F.H."/>
        </authorList>
    </citation>
    <scope>NUCLEOTIDE SEQUENCE [LARGE SCALE GENOMIC DNA]</scope>
    <source>
        <strain evidence="2 3">CGMCC 4.6857</strain>
    </source>
</reference>
<proteinExistence type="predicted"/>